<evidence type="ECO:0000256" key="5">
    <source>
        <dbReference type="ARBA" id="ARBA00022777"/>
    </source>
</evidence>
<dbReference type="EC" id="2.7.4.3" evidence="2"/>
<accession>A0A5K1HT41</accession>
<dbReference type="Pfam" id="PF00406">
    <property type="entry name" value="ADK"/>
    <property type="match status" value="1"/>
</dbReference>
<keyword evidence="3 6" id="KW-0808">Transferase</keyword>
<evidence type="ECO:0000256" key="2">
    <source>
        <dbReference type="ARBA" id="ARBA00012955"/>
    </source>
</evidence>
<dbReference type="CDD" id="cd01428">
    <property type="entry name" value="ADK"/>
    <property type="match status" value="1"/>
</dbReference>
<protein>
    <recommendedName>
        <fullName evidence="2">adenylate kinase</fullName>
        <ecNumber evidence="2">2.7.4.3</ecNumber>
    </recommendedName>
</protein>
<evidence type="ECO:0000256" key="3">
    <source>
        <dbReference type="ARBA" id="ARBA00022679"/>
    </source>
</evidence>
<organism evidence="7">
    <name type="scientific">Nymphaea colorata</name>
    <name type="common">pocket water lily</name>
    <dbReference type="NCBI Taxonomy" id="210225"/>
    <lineage>
        <taxon>Eukaryota</taxon>
        <taxon>Viridiplantae</taxon>
        <taxon>Streptophyta</taxon>
        <taxon>Embryophyta</taxon>
        <taxon>Tracheophyta</taxon>
        <taxon>Spermatophyta</taxon>
        <taxon>Magnoliopsida</taxon>
        <taxon>Nymphaeales</taxon>
        <taxon>Nymphaeaceae</taxon>
        <taxon>Nymphaea</taxon>
    </lineage>
</organism>
<reference evidence="7" key="1">
    <citation type="submission" date="2019-09" db="EMBL/GenBank/DDBJ databases">
        <authorList>
            <person name="Zhang L."/>
        </authorList>
    </citation>
    <scope>NUCLEOTIDE SEQUENCE</scope>
</reference>
<sequence length="219" mass="25207">MPEGTPTLMSHRSSDDYILMSKPRVIFVLGGPGSGKGTHCDQLRERFSLLHLSVGDILRDFLKTGSKEAEEISRRMKEGQMVPSQIVVEQLKKKILSIGTGRIVMVDGFPRNQENIDLWEQIVGEEIKVILLAYIEVRDEVMIQRLLNRGKTSGRLDDTEEVITKRLATFHSETEPVLIHYKRLYREGKTRVFVVNGELKLEDAQARFKKFFEHNRILE</sequence>
<keyword evidence="5 6" id="KW-0418">Kinase</keyword>
<gene>
    <name evidence="7" type="ORF">NYM_LOCUS30076</name>
</gene>
<evidence type="ECO:0000313" key="7">
    <source>
        <dbReference type="EMBL" id="VVW88404.1"/>
    </source>
</evidence>
<proteinExistence type="inferred from homology"/>
<dbReference type="GO" id="GO:0004017">
    <property type="term" value="F:AMP kinase activity"/>
    <property type="evidence" value="ECO:0007669"/>
    <property type="project" value="UniProtKB-EC"/>
</dbReference>
<dbReference type="PROSITE" id="PS00113">
    <property type="entry name" value="ADENYLATE_KINASE"/>
    <property type="match status" value="1"/>
</dbReference>
<dbReference type="Gene3D" id="3.40.50.300">
    <property type="entry name" value="P-loop containing nucleotide triphosphate hydrolases"/>
    <property type="match status" value="1"/>
</dbReference>
<evidence type="ECO:0000256" key="4">
    <source>
        <dbReference type="ARBA" id="ARBA00022741"/>
    </source>
</evidence>
<dbReference type="GO" id="GO:0005524">
    <property type="term" value="F:ATP binding"/>
    <property type="evidence" value="ECO:0007669"/>
    <property type="project" value="InterPro"/>
</dbReference>
<dbReference type="PRINTS" id="PR00094">
    <property type="entry name" value="ADENYLTKNASE"/>
</dbReference>
<dbReference type="InterPro" id="IPR000850">
    <property type="entry name" value="Adenylat/UMP-CMP_kin"/>
</dbReference>
<dbReference type="PANTHER" id="PTHR23359">
    <property type="entry name" value="NUCLEOTIDE KINASE"/>
    <property type="match status" value="1"/>
</dbReference>
<keyword evidence="4" id="KW-0547">Nucleotide-binding</keyword>
<dbReference type="SUPFAM" id="SSF52540">
    <property type="entry name" value="P-loop containing nucleoside triphosphate hydrolases"/>
    <property type="match status" value="1"/>
</dbReference>
<dbReference type="EMBL" id="LR722144">
    <property type="protein sequence ID" value="VVW88404.1"/>
    <property type="molecule type" value="Genomic_DNA"/>
</dbReference>
<dbReference type="InterPro" id="IPR033690">
    <property type="entry name" value="Adenylat_kinase_CS"/>
</dbReference>
<dbReference type="OrthoDB" id="442176at2759"/>
<dbReference type="HAMAP" id="MF_00235">
    <property type="entry name" value="Adenylate_kinase_Adk"/>
    <property type="match status" value="1"/>
</dbReference>
<evidence type="ECO:0000256" key="6">
    <source>
        <dbReference type="RuleBase" id="RU003330"/>
    </source>
</evidence>
<dbReference type="InterPro" id="IPR027417">
    <property type="entry name" value="P-loop_NTPase"/>
</dbReference>
<name>A0A5K1HT41_9MAGN</name>
<evidence type="ECO:0000256" key="1">
    <source>
        <dbReference type="ARBA" id="ARBA00007220"/>
    </source>
</evidence>
<comment type="similarity">
    <text evidence="1 6">Belongs to the adenylate kinase family.</text>
</comment>
<dbReference type="AlphaFoldDB" id="A0A5K1HT41"/>